<sequence length="198" mass="22901">MGLKLTKISALSTNYCLCAHPYYCVLLGLATWLGWMIINGRYTSKFAYALKGTDNEEDIIRRNASKGIRKVLHDPSFTTTVVLEDKKDMQKISPDQAKKRGIHKDNIDHRFRWRNKHQQDRYASTTNPSYDGIVSAALCKDGPIHYHIKEFSGIDDAWVYICTLNKGKKFRLYLVIWGKFYEVIYHWQAYFGLPGRGA</sequence>
<keyword evidence="1" id="KW-0812">Transmembrane</keyword>
<gene>
    <name evidence="2" type="ORF">FRACYDRAFT_240864</name>
</gene>
<dbReference type="OrthoDB" id="118114at2759"/>
<protein>
    <submittedName>
        <fullName evidence="2">Uncharacterized protein</fullName>
    </submittedName>
</protein>
<feature type="transmembrane region" description="Helical" evidence="1">
    <location>
        <begin position="20"/>
        <end position="38"/>
    </location>
</feature>
<dbReference type="EMBL" id="KV784360">
    <property type="protein sequence ID" value="OEU14329.1"/>
    <property type="molecule type" value="Genomic_DNA"/>
</dbReference>
<keyword evidence="1" id="KW-1133">Transmembrane helix</keyword>
<proteinExistence type="predicted"/>
<keyword evidence="1" id="KW-0472">Membrane</keyword>
<dbReference type="InParanoid" id="A0A1E7F868"/>
<dbReference type="KEGG" id="fcy:FRACYDRAFT_240864"/>
<evidence type="ECO:0000256" key="1">
    <source>
        <dbReference type="SAM" id="Phobius"/>
    </source>
</evidence>
<name>A0A1E7F868_9STRA</name>
<evidence type="ECO:0000313" key="2">
    <source>
        <dbReference type="EMBL" id="OEU14329.1"/>
    </source>
</evidence>
<organism evidence="2 3">
    <name type="scientific">Fragilariopsis cylindrus CCMP1102</name>
    <dbReference type="NCBI Taxonomy" id="635003"/>
    <lineage>
        <taxon>Eukaryota</taxon>
        <taxon>Sar</taxon>
        <taxon>Stramenopiles</taxon>
        <taxon>Ochrophyta</taxon>
        <taxon>Bacillariophyta</taxon>
        <taxon>Bacillariophyceae</taxon>
        <taxon>Bacillariophycidae</taxon>
        <taxon>Bacillariales</taxon>
        <taxon>Bacillariaceae</taxon>
        <taxon>Fragilariopsis</taxon>
    </lineage>
</organism>
<dbReference type="AlphaFoldDB" id="A0A1E7F868"/>
<keyword evidence="3" id="KW-1185">Reference proteome</keyword>
<dbReference type="Proteomes" id="UP000095751">
    <property type="component" value="Unassembled WGS sequence"/>
</dbReference>
<evidence type="ECO:0000313" key="3">
    <source>
        <dbReference type="Proteomes" id="UP000095751"/>
    </source>
</evidence>
<reference evidence="2 3" key="1">
    <citation type="submission" date="2016-09" db="EMBL/GenBank/DDBJ databases">
        <title>Extensive genetic diversity and differential bi-allelic expression allows diatom success in the polar Southern Ocean.</title>
        <authorList>
            <consortium name="DOE Joint Genome Institute"/>
            <person name="Mock T."/>
            <person name="Otillar R.P."/>
            <person name="Strauss J."/>
            <person name="Dupont C."/>
            <person name="Frickenhaus S."/>
            <person name="Maumus F."/>
            <person name="Mcmullan M."/>
            <person name="Sanges R."/>
            <person name="Schmutz J."/>
            <person name="Toseland A."/>
            <person name="Valas R."/>
            <person name="Veluchamy A."/>
            <person name="Ward B.J."/>
            <person name="Allen A."/>
            <person name="Barry K."/>
            <person name="Falciatore A."/>
            <person name="Ferrante M."/>
            <person name="Fortunato A.E."/>
            <person name="Gloeckner G."/>
            <person name="Gruber A."/>
            <person name="Hipkin R."/>
            <person name="Janech M."/>
            <person name="Kroth P."/>
            <person name="Leese F."/>
            <person name="Lindquist E."/>
            <person name="Lyon B.R."/>
            <person name="Martin J."/>
            <person name="Mayer C."/>
            <person name="Parker M."/>
            <person name="Quesneville H."/>
            <person name="Raymond J."/>
            <person name="Uhlig C."/>
            <person name="Valentin K.U."/>
            <person name="Worden A.Z."/>
            <person name="Armbrust E.V."/>
            <person name="Bowler C."/>
            <person name="Green B."/>
            <person name="Moulton V."/>
            <person name="Van Oosterhout C."/>
            <person name="Grigoriev I."/>
        </authorList>
    </citation>
    <scope>NUCLEOTIDE SEQUENCE [LARGE SCALE GENOMIC DNA]</scope>
    <source>
        <strain evidence="2 3">CCMP1102</strain>
    </source>
</reference>
<accession>A0A1E7F868</accession>